<evidence type="ECO:0000256" key="7">
    <source>
        <dbReference type="ARBA" id="ARBA00022741"/>
    </source>
</evidence>
<evidence type="ECO:0000256" key="5">
    <source>
        <dbReference type="ARBA" id="ARBA00022679"/>
    </source>
</evidence>
<dbReference type="Pfam" id="PF07536">
    <property type="entry name" value="HWE_HK"/>
    <property type="match status" value="1"/>
</dbReference>
<keyword evidence="5" id="KW-0808">Transferase</keyword>
<evidence type="ECO:0000259" key="12">
    <source>
        <dbReference type="PROSITE" id="PS50839"/>
    </source>
</evidence>
<dbReference type="InterPro" id="IPR042240">
    <property type="entry name" value="CHASE_sf"/>
</dbReference>
<keyword evidence="9" id="KW-0067">ATP-binding</keyword>
<evidence type="ECO:0000256" key="3">
    <source>
        <dbReference type="ARBA" id="ARBA00012438"/>
    </source>
</evidence>
<keyword evidence="11" id="KW-0472">Membrane</keyword>
<evidence type="ECO:0000256" key="1">
    <source>
        <dbReference type="ARBA" id="ARBA00000085"/>
    </source>
</evidence>
<evidence type="ECO:0000256" key="4">
    <source>
        <dbReference type="ARBA" id="ARBA00022553"/>
    </source>
</evidence>
<dbReference type="GO" id="GO:0004673">
    <property type="term" value="F:protein histidine kinase activity"/>
    <property type="evidence" value="ECO:0007669"/>
    <property type="project" value="UniProtKB-EC"/>
</dbReference>
<reference evidence="14" key="1">
    <citation type="submission" date="2017-08" db="EMBL/GenBank/DDBJ databases">
        <authorList>
            <person name="Varghese N."/>
            <person name="Submissions S."/>
        </authorList>
    </citation>
    <scope>NUCLEOTIDE SEQUENCE [LARGE SCALE GENOMIC DNA]</scope>
    <source>
        <strain evidence="14">KCTC 23107</strain>
    </source>
</reference>
<dbReference type="OrthoDB" id="341208at2"/>
<dbReference type="Proteomes" id="UP000219465">
    <property type="component" value="Unassembled WGS sequence"/>
</dbReference>
<dbReference type="AlphaFoldDB" id="A0A286IF56"/>
<dbReference type="PROSITE" id="PS50839">
    <property type="entry name" value="CHASE"/>
    <property type="match status" value="1"/>
</dbReference>
<comment type="catalytic activity">
    <reaction evidence="1">
        <text>ATP + protein L-histidine = ADP + protein N-phospho-L-histidine.</text>
        <dbReference type="EC" id="2.7.13.3"/>
    </reaction>
</comment>
<dbReference type="Pfam" id="PF03924">
    <property type="entry name" value="CHASE"/>
    <property type="match status" value="1"/>
</dbReference>
<comment type="subcellular location">
    <subcellularLocation>
        <location evidence="2">Membrane</location>
    </subcellularLocation>
</comment>
<feature type="domain" description="CHASE" evidence="12">
    <location>
        <begin position="133"/>
        <end position="282"/>
    </location>
</feature>
<dbReference type="Gene3D" id="3.30.450.350">
    <property type="entry name" value="CHASE domain"/>
    <property type="match status" value="1"/>
</dbReference>
<dbReference type="PANTHER" id="PTHR41523:SF8">
    <property type="entry name" value="ETHYLENE RESPONSE SENSOR PROTEIN"/>
    <property type="match status" value="1"/>
</dbReference>
<evidence type="ECO:0000256" key="2">
    <source>
        <dbReference type="ARBA" id="ARBA00004370"/>
    </source>
</evidence>
<evidence type="ECO:0000256" key="10">
    <source>
        <dbReference type="ARBA" id="ARBA00022989"/>
    </source>
</evidence>
<evidence type="ECO:0000256" key="11">
    <source>
        <dbReference type="ARBA" id="ARBA00023136"/>
    </source>
</evidence>
<sequence length="561" mass="62517">MFYRFQPVLVFIVVAIVGMLTAAASWYTIDQTNRLTFLGIAEDAVQRIGDRVENHMLLIKSVEAHFQATGEVPGIEAFKVYVSYLQKTEQFNGVQGLGFARYVQSGPQSDQAISAELERNYGLERTSWPETNEPYRTPIVMLEPDNEPNRRALGYDMYSEPVRRAAILAALTEQRLRASGSVELVQEDFGNPQPGFLMYTPFFAPNSGRPLGFIYAPFRIPNLFESALNRSPMLPIHVTAWDGEPTDASRIYQSVNRPSESFDAPPPSLMTIEVAGRTWTVEIQASEIYSPPVDQTRTIMLAIAGFLLAAALAASSRAQQRIIEVGEALRLQSERALSDREFLLQEMKHRIKNMIARVMAMSRQTARSADNLADFNQSFTARLQAMAASQDLLARTSWQSADLKTLLAQELRQLLGNTMDEDKLEGPTIELNEVAAQAFGLAFHELATNALKYGAAQSETGKLDIWWRVEPDANRRKSLIFSWRERSQTPLDDQNSNALTQKGGFGTKLLDATMRVELGGSLQITPDEYGIDVTITVPYERVKADFQRSAASGRKDPAASA</sequence>
<dbReference type="GO" id="GO:0005524">
    <property type="term" value="F:ATP binding"/>
    <property type="evidence" value="ECO:0007669"/>
    <property type="project" value="UniProtKB-KW"/>
</dbReference>
<dbReference type="EC" id="2.7.13.3" evidence="3"/>
<keyword evidence="4" id="KW-0597">Phosphoprotein</keyword>
<organism evidence="13 14">
    <name type="scientific">Hoeflea halophila</name>
    <dbReference type="NCBI Taxonomy" id="714899"/>
    <lineage>
        <taxon>Bacteria</taxon>
        <taxon>Pseudomonadati</taxon>
        <taxon>Pseudomonadota</taxon>
        <taxon>Alphaproteobacteria</taxon>
        <taxon>Hyphomicrobiales</taxon>
        <taxon>Rhizobiaceae</taxon>
        <taxon>Hoeflea</taxon>
    </lineage>
</organism>
<evidence type="ECO:0000256" key="6">
    <source>
        <dbReference type="ARBA" id="ARBA00022692"/>
    </source>
</evidence>
<name>A0A286IF56_9HYPH</name>
<dbReference type="EMBL" id="OCPC01000006">
    <property type="protein sequence ID" value="SOE18657.1"/>
    <property type="molecule type" value="Genomic_DNA"/>
</dbReference>
<dbReference type="InterPro" id="IPR011102">
    <property type="entry name" value="Sig_transdc_His_kinase_HWE"/>
</dbReference>
<gene>
    <name evidence="13" type="ORF">SAMN05877838_3593</name>
</gene>
<dbReference type="GO" id="GO:0007165">
    <property type="term" value="P:signal transduction"/>
    <property type="evidence" value="ECO:0007669"/>
    <property type="project" value="UniProtKB-ARBA"/>
</dbReference>
<dbReference type="InterPro" id="IPR036890">
    <property type="entry name" value="HATPase_C_sf"/>
</dbReference>
<dbReference type="SMART" id="SM00911">
    <property type="entry name" value="HWE_HK"/>
    <property type="match status" value="1"/>
</dbReference>
<accession>A0A286IF56</accession>
<evidence type="ECO:0000256" key="9">
    <source>
        <dbReference type="ARBA" id="ARBA00022840"/>
    </source>
</evidence>
<protein>
    <recommendedName>
        <fullName evidence="3">histidine kinase</fullName>
        <ecNumber evidence="3">2.7.13.3</ecNumber>
    </recommendedName>
</protein>
<evidence type="ECO:0000313" key="14">
    <source>
        <dbReference type="Proteomes" id="UP000219465"/>
    </source>
</evidence>
<dbReference type="PANTHER" id="PTHR41523">
    <property type="entry name" value="TWO-COMPONENT SYSTEM SENSOR PROTEIN"/>
    <property type="match status" value="1"/>
</dbReference>
<evidence type="ECO:0000313" key="13">
    <source>
        <dbReference type="EMBL" id="SOE18657.1"/>
    </source>
</evidence>
<keyword evidence="14" id="KW-1185">Reference proteome</keyword>
<evidence type="ECO:0000256" key="8">
    <source>
        <dbReference type="ARBA" id="ARBA00022777"/>
    </source>
</evidence>
<keyword evidence="7" id="KW-0547">Nucleotide-binding</keyword>
<dbReference type="InterPro" id="IPR006189">
    <property type="entry name" value="CHASE_dom"/>
</dbReference>
<dbReference type="GO" id="GO:0016020">
    <property type="term" value="C:membrane"/>
    <property type="evidence" value="ECO:0007669"/>
    <property type="project" value="UniProtKB-SubCell"/>
</dbReference>
<keyword evidence="6" id="KW-0812">Transmembrane</keyword>
<keyword evidence="8 13" id="KW-0418">Kinase</keyword>
<proteinExistence type="predicted"/>
<dbReference type="Gene3D" id="3.30.565.10">
    <property type="entry name" value="Histidine kinase-like ATPase, C-terminal domain"/>
    <property type="match status" value="1"/>
</dbReference>
<keyword evidence="10" id="KW-1133">Transmembrane helix</keyword>
<dbReference type="SMART" id="SM01079">
    <property type="entry name" value="CHASE"/>
    <property type="match status" value="1"/>
</dbReference>